<dbReference type="AlphaFoldDB" id="A0A5A8CID2"/>
<organism evidence="2 5">
    <name type="scientific">Cafeteria roenbergensis</name>
    <name type="common">Marine flagellate</name>
    <dbReference type="NCBI Taxonomy" id="33653"/>
    <lineage>
        <taxon>Eukaryota</taxon>
        <taxon>Sar</taxon>
        <taxon>Stramenopiles</taxon>
        <taxon>Bigyra</taxon>
        <taxon>Opalozoa</taxon>
        <taxon>Bicosoecida</taxon>
        <taxon>Cafeteriaceae</taxon>
        <taxon>Cafeteria</taxon>
    </lineage>
</organism>
<sequence length="150" mass="14893">MGRVGVPRLVAEASAAQRSEVLPLEGPLAFLSALGRGWDGTLEGAVAAVAGPAGGTQVLRFATTVLDSTGGDTAALAAGTVAEPEQQQAEPAAAGQAAESSQAALDELMASEPESDPEDEAARSPGPPGTDQAVPVGIANVWSSDEEDSD</sequence>
<feature type="region of interest" description="Disordered" evidence="1">
    <location>
        <begin position="80"/>
        <end position="150"/>
    </location>
</feature>
<dbReference type="EMBL" id="VLTN01000020">
    <property type="protein sequence ID" value="KAA0152588.1"/>
    <property type="molecule type" value="Genomic_DNA"/>
</dbReference>
<protein>
    <submittedName>
        <fullName evidence="2">Uncharacterized protein</fullName>
    </submittedName>
</protein>
<name>A0A5A8CID2_CAFRO</name>
<proteinExistence type="predicted"/>
<accession>A0A5A8CID2</accession>
<dbReference type="Proteomes" id="UP000323011">
    <property type="component" value="Unassembled WGS sequence"/>
</dbReference>
<keyword evidence="5" id="KW-1185">Reference proteome</keyword>
<reference evidence="4 5" key="1">
    <citation type="submission" date="2019-07" db="EMBL/GenBank/DDBJ databases">
        <title>Genomes of Cafeteria roenbergensis.</title>
        <authorList>
            <person name="Fischer M.G."/>
            <person name="Hackl T."/>
            <person name="Roman M."/>
        </authorList>
    </citation>
    <scope>NUCLEOTIDE SEQUENCE [LARGE SCALE GENOMIC DNA]</scope>
    <source>
        <strain evidence="2 5">BVI</strain>
        <strain evidence="3 4">E4-10P</strain>
    </source>
</reference>
<evidence type="ECO:0000313" key="2">
    <source>
        <dbReference type="EMBL" id="KAA0152588.1"/>
    </source>
</evidence>
<feature type="compositionally biased region" description="Low complexity" evidence="1">
    <location>
        <begin position="80"/>
        <end position="104"/>
    </location>
</feature>
<evidence type="ECO:0000313" key="4">
    <source>
        <dbReference type="Proteomes" id="UP000322899"/>
    </source>
</evidence>
<gene>
    <name evidence="3" type="ORF">FNF27_03872</name>
    <name evidence="2" type="ORF">FNF29_03815</name>
</gene>
<evidence type="ECO:0000313" key="3">
    <source>
        <dbReference type="EMBL" id="KAA0174749.1"/>
    </source>
</evidence>
<dbReference type="Proteomes" id="UP000322899">
    <property type="component" value="Unassembled WGS sequence"/>
</dbReference>
<evidence type="ECO:0000313" key="5">
    <source>
        <dbReference type="Proteomes" id="UP000323011"/>
    </source>
</evidence>
<dbReference type="EMBL" id="VLTO01000020">
    <property type="protein sequence ID" value="KAA0174749.1"/>
    <property type="molecule type" value="Genomic_DNA"/>
</dbReference>
<evidence type="ECO:0000256" key="1">
    <source>
        <dbReference type="SAM" id="MobiDB-lite"/>
    </source>
</evidence>
<comment type="caution">
    <text evidence="2">The sequence shown here is derived from an EMBL/GenBank/DDBJ whole genome shotgun (WGS) entry which is preliminary data.</text>
</comment>